<dbReference type="EMBL" id="AAGMBO010000002">
    <property type="protein sequence ID" value="EBP5396822.1"/>
    <property type="molecule type" value="Genomic_DNA"/>
</dbReference>
<accession>A0A5U2K3G4</accession>
<protein>
    <submittedName>
        <fullName evidence="1">Uncharacterized protein</fullName>
    </submittedName>
</protein>
<name>A0A5U2K3G4_SALER</name>
<gene>
    <name evidence="1" type="ORF">XR76_03675</name>
</gene>
<reference evidence="1" key="1">
    <citation type="submission" date="2018-07" db="EMBL/GenBank/DDBJ databases">
        <authorList>
            <consortium name="GenomeTrakr network: Whole genome sequencing for foodborne pathogen traceback"/>
        </authorList>
    </citation>
    <scope>NUCLEOTIDE SEQUENCE</scope>
    <source>
        <strain evidence="1">CFSAN029882</strain>
    </source>
</reference>
<dbReference type="AlphaFoldDB" id="A0A5U2K3G4"/>
<comment type="caution">
    <text evidence="1">The sequence shown here is derived from an EMBL/GenBank/DDBJ whole genome shotgun (WGS) entry which is preliminary data.</text>
</comment>
<sequence>MSKNNIILDGVNRGAHWVTIREATKIVNKLTNCKIKDSDIYRRALYGDISLSIYFQSPIALRKINKFGNKIKLRPVGSSLISRLCFLEKNCFLKGRDLIVSTTGKYIVPELQVIDTPLVGYQYVLIQRLLARSLKIPRPVIGAIMINYGITVSFHGEIFQVFDKSTWQERIKQQIIQLPENIALEINKLISYQKIRRTHEKDHFPFHDLPQDACFVIRYTELEKLINMPVKNGPIPSTSTRISTPLSRMFWLACKHNEAISPLIRQPYKLLSIFEQWASAEGITDRLSGDTLKTALERGSPTSTSPSK</sequence>
<organism evidence="1">
    <name type="scientific">Salmonella enterica</name>
    <name type="common">Salmonella choleraesuis</name>
    <dbReference type="NCBI Taxonomy" id="28901"/>
    <lineage>
        <taxon>Bacteria</taxon>
        <taxon>Pseudomonadati</taxon>
        <taxon>Pseudomonadota</taxon>
        <taxon>Gammaproteobacteria</taxon>
        <taxon>Enterobacterales</taxon>
        <taxon>Enterobacteriaceae</taxon>
        <taxon>Salmonella</taxon>
    </lineage>
</organism>
<proteinExistence type="predicted"/>
<evidence type="ECO:0000313" key="1">
    <source>
        <dbReference type="EMBL" id="EBP5396822.1"/>
    </source>
</evidence>